<feature type="region of interest" description="Disordered" evidence="1">
    <location>
        <begin position="703"/>
        <end position="734"/>
    </location>
</feature>
<dbReference type="AlphaFoldDB" id="A0AAD5LDD4"/>
<evidence type="ECO:0008006" key="4">
    <source>
        <dbReference type="Google" id="ProtNLM"/>
    </source>
</evidence>
<feature type="compositionally biased region" description="Polar residues" evidence="1">
    <location>
        <begin position="724"/>
        <end position="734"/>
    </location>
</feature>
<reference evidence="2" key="1">
    <citation type="submission" date="2021-12" db="EMBL/GenBank/DDBJ databases">
        <title>Prjna785345.</title>
        <authorList>
            <person name="Rujirawat T."/>
            <person name="Krajaejun T."/>
        </authorList>
    </citation>
    <scope>NUCLEOTIDE SEQUENCE</scope>
    <source>
        <strain evidence="2">Pi057C3</strain>
    </source>
</reference>
<feature type="compositionally biased region" description="Basic and acidic residues" evidence="1">
    <location>
        <begin position="627"/>
        <end position="637"/>
    </location>
</feature>
<comment type="caution">
    <text evidence="2">The sequence shown here is derived from an EMBL/GenBank/DDBJ whole genome shotgun (WGS) entry which is preliminary data.</text>
</comment>
<name>A0AAD5LDD4_PYTIN</name>
<gene>
    <name evidence="2" type="ORF">P43SY_009391</name>
</gene>
<evidence type="ECO:0000313" key="2">
    <source>
        <dbReference type="EMBL" id="KAJ0397109.1"/>
    </source>
</evidence>
<feature type="region of interest" description="Disordered" evidence="1">
    <location>
        <begin position="627"/>
        <end position="673"/>
    </location>
</feature>
<feature type="compositionally biased region" description="Basic residues" evidence="1">
    <location>
        <begin position="639"/>
        <end position="649"/>
    </location>
</feature>
<dbReference type="EMBL" id="JAKCXM010000266">
    <property type="protein sequence ID" value="KAJ0397109.1"/>
    <property type="molecule type" value="Genomic_DNA"/>
</dbReference>
<feature type="compositionally biased region" description="Low complexity" evidence="1">
    <location>
        <begin position="650"/>
        <end position="670"/>
    </location>
</feature>
<protein>
    <recommendedName>
        <fullName evidence="4">FYVE-type domain-containing protein</fullName>
    </recommendedName>
</protein>
<organism evidence="2 3">
    <name type="scientific">Pythium insidiosum</name>
    <name type="common">Pythiosis disease agent</name>
    <dbReference type="NCBI Taxonomy" id="114742"/>
    <lineage>
        <taxon>Eukaryota</taxon>
        <taxon>Sar</taxon>
        <taxon>Stramenopiles</taxon>
        <taxon>Oomycota</taxon>
        <taxon>Peronosporomycetes</taxon>
        <taxon>Pythiales</taxon>
        <taxon>Pythiaceae</taxon>
        <taxon>Pythium</taxon>
    </lineage>
</organism>
<evidence type="ECO:0000313" key="3">
    <source>
        <dbReference type="Proteomes" id="UP001209570"/>
    </source>
</evidence>
<proteinExistence type="predicted"/>
<dbReference type="InterPro" id="IPR052727">
    <property type="entry name" value="Rab4/Rab5_effector"/>
</dbReference>
<keyword evidence="3" id="KW-1185">Reference proteome</keyword>
<sequence>MKFPLARHPFGELDLAGDEAKQMSALADDLVTSTLRERQDFELAHQRRPDDRRWKRVRRLNGCIELHRERDAFVPSRPPSFLVVGQLGCSLDDLVYSVSAPTTEAQRVRSSFAPDGLLDCQLIHTIIEPTPMDALRHLVLQWCVMGSTSRARSLVQHPRDFVVLDGAGFVESPTEDAPRSGFWVRHSVDIDAVPELKHWRLTRGQLSMCAVFRELSTGITEIYMRLFFDPQGPLSNIVATSMAIDQRMKVPTDSPYPNLQLRPEQSRELHATVRVVLAQTLDEYDQYVRVHGRTLPRQQWKELKQRENLVIYRARSNATIPVDDDDFTHSSSSHSHDDSTLMTPTWSRSKLLGVGAIVGTLEDVMFGIVAPDRLAMRVRSLYVEDGMVSSDVLAVVEGPTHEDPFRFVTLKWRIKHYFALLPGSVPRDHLYVEGTGLHELPDGSRVGYRVMQSVELSQCADIPGIKRSRIMSCSIFKQLANGTVDVYITKFADGQRDLTATATAMTDCWKSVWCAQNKKLDWMRCEAELRWVRNGGNAKARVTMSYDHSGHHCCSLCRKRFRTYNSTLTCGVCSFMVCSRCHVARKLAHVAASGNVSERPEVFCKKCAAHSLHVSSMEVARRVHGLVHDEHDGDGRSRAGSRKTPHSRSRASSPSRWQSEDSSSSTVSASLEDLTTRLSPQEVLEEEDDEAEVFVQTANDWAREHQVHPPSPPQAEARAVGPQQLPSAPTQAPSAELHQQQLWLQMNQLCLAAEKTFRITQRNADALRSTTAAPTAS</sequence>
<dbReference type="Gene3D" id="3.30.530.20">
    <property type="match status" value="1"/>
</dbReference>
<dbReference type="CDD" id="cd00065">
    <property type="entry name" value="FYVE_like_SF"/>
    <property type="match status" value="1"/>
</dbReference>
<dbReference type="Proteomes" id="UP001209570">
    <property type="component" value="Unassembled WGS sequence"/>
</dbReference>
<dbReference type="InterPro" id="IPR023393">
    <property type="entry name" value="START-like_dom_sf"/>
</dbReference>
<accession>A0AAD5LDD4</accession>
<dbReference type="PANTHER" id="PTHR13510">
    <property type="entry name" value="FYVE-FINGER-CONTAINING RAB5 EFFECTOR PROTEIN RABENOSYN-5-RELATED"/>
    <property type="match status" value="1"/>
</dbReference>
<evidence type="ECO:0000256" key="1">
    <source>
        <dbReference type="SAM" id="MobiDB-lite"/>
    </source>
</evidence>
<dbReference type="PANTHER" id="PTHR13510:SF44">
    <property type="entry name" value="RABENOSYN-5"/>
    <property type="match status" value="1"/>
</dbReference>